<feature type="signal peptide" evidence="1">
    <location>
        <begin position="1"/>
        <end position="19"/>
    </location>
</feature>
<keyword evidence="3" id="KW-1185">Reference proteome</keyword>
<protein>
    <recommendedName>
        <fullName evidence="4">Secreted protein</fullName>
    </recommendedName>
</protein>
<keyword evidence="1" id="KW-0732">Signal</keyword>
<reference evidence="2 3" key="1">
    <citation type="submission" date="2020-11" db="EMBL/GenBank/DDBJ databases">
        <title>Taxonomic investigation of Rahnella spp.</title>
        <authorList>
            <person name="Lee S.D."/>
        </authorList>
    </citation>
    <scope>NUCLEOTIDE SEQUENCE [LARGE SCALE GENOMIC DNA]</scope>
    <source>
        <strain evidence="2 3">SAP-10</strain>
    </source>
</reference>
<dbReference type="EMBL" id="JADOBH010000006">
    <property type="protein sequence ID" value="MBF7958197.1"/>
    <property type="molecule type" value="Genomic_DNA"/>
</dbReference>
<evidence type="ECO:0000256" key="1">
    <source>
        <dbReference type="SAM" id="SignalP"/>
    </source>
</evidence>
<dbReference type="Proteomes" id="UP000600307">
    <property type="component" value="Unassembled WGS sequence"/>
</dbReference>
<sequence length="120" mass="13745">MVARIFIIVMMLMPAFSRASDNPEDLELNGSKFIVYVKALCPLNDEQCDEFEYHSINKKNNSELRLKGTGWYSPTGRYLGYIFKNKTYTYTLTQLPSDGDDINSKCGVPVRLEVSIMINF</sequence>
<comment type="caution">
    <text evidence="2">The sequence shown here is derived from an EMBL/GenBank/DDBJ whole genome shotgun (WGS) entry which is preliminary data.</text>
</comment>
<accession>A0ABS0DZ01</accession>
<name>A0ABS0DZ01_9GAMM</name>
<gene>
    <name evidence="2" type="ORF">IV431_21820</name>
</gene>
<proteinExistence type="predicted"/>
<evidence type="ECO:0008006" key="4">
    <source>
        <dbReference type="Google" id="ProtNLM"/>
    </source>
</evidence>
<organism evidence="2 3">
    <name type="scientific">Rahnella victoriana</name>
    <dbReference type="NCBI Taxonomy" id="1510570"/>
    <lineage>
        <taxon>Bacteria</taxon>
        <taxon>Pseudomonadati</taxon>
        <taxon>Pseudomonadota</taxon>
        <taxon>Gammaproteobacteria</taxon>
        <taxon>Enterobacterales</taxon>
        <taxon>Yersiniaceae</taxon>
        <taxon>Rahnella</taxon>
    </lineage>
</organism>
<feature type="chain" id="PRO_5045796347" description="Secreted protein" evidence="1">
    <location>
        <begin position="20"/>
        <end position="120"/>
    </location>
</feature>
<evidence type="ECO:0000313" key="2">
    <source>
        <dbReference type="EMBL" id="MBF7958197.1"/>
    </source>
</evidence>
<dbReference type="RefSeq" id="WP_195818065.1">
    <property type="nucleotide sequence ID" value="NZ_JADOBH010000006.1"/>
</dbReference>
<evidence type="ECO:0000313" key="3">
    <source>
        <dbReference type="Proteomes" id="UP000600307"/>
    </source>
</evidence>